<name>A0A2K0UQS4_TRIHA</name>
<proteinExistence type="predicted"/>
<accession>A0A2K0UQS4</accession>
<gene>
    <name evidence="2" type="ORF">THARTR1_00134</name>
</gene>
<dbReference type="Proteomes" id="UP000236290">
    <property type="component" value="Unassembled WGS sequence"/>
</dbReference>
<dbReference type="OrthoDB" id="5397183at2759"/>
<dbReference type="AlphaFoldDB" id="A0A2K0UQS4"/>
<dbReference type="EMBL" id="MTYI01000004">
    <property type="protein sequence ID" value="PNP60110.1"/>
    <property type="molecule type" value="Genomic_DNA"/>
</dbReference>
<feature type="region of interest" description="Disordered" evidence="1">
    <location>
        <begin position="55"/>
        <end position="77"/>
    </location>
</feature>
<evidence type="ECO:0000313" key="2">
    <source>
        <dbReference type="EMBL" id="PNP60110.1"/>
    </source>
</evidence>
<sequence length="310" mass="34395">MPYPPGQIPSRGQSKMEKIKLSEYPVPVLHINYSAPGVVVSLPHDVATSVVIVGQKRPREESDSNDVAEPDSKRPAISMGLGDVNSQDIDMSAINICLCPPGNFCSASPGKFHVVDPPSLAGGWGPDDDDIWRDFAWSTVEEHIKDSLCKETGGSYWYRMSSPNQQGLNEKLIQAMRLVPGETFFHISEVINAKNRRSYGSSLIELFARVVHTGCGGFNYKSFQCFKLEDLFGGKPHISGIMMFKDKESPIYCESSPFLAATKTEDKCYCLCEMVEDDKAALGWSLYIYDIQPVSWETIRTVHADLGKQV</sequence>
<reference evidence="2 3" key="1">
    <citation type="submission" date="2017-02" db="EMBL/GenBank/DDBJ databases">
        <title>Genomes of Trichoderma spp. with biocontrol activity.</title>
        <authorList>
            <person name="Gardiner D."/>
            <person name="Kazan K."/>
            <person name="Vos C."/>
            <person name="Harvey P."/>
        </authorList>
    </citation>
    <scope>NUCLEOTIDE SEQUENCE [LARGE SCALE GENOMIC DNA]</scope>
    <source>
        <strain evidence="2 3">Tr1</strain>
    </source>
</reference>
<evidence type="ECO:0000256" key="1">
    <source>
        <dbReference type="SAM" id="MobiDB-lite"/>
    </source>
</evidence>
<organism evidence="2 3">
    <name type="scientific">Trichoderma harzianum</name>
    <name type="common">Hypocrea lixii</name>
    <dbReference type="NCBI Taxonomy" id="5544"/>
    <lineage>
        <taxon>Eukaryota</taxon>
        <taxon>Fungi</taxon>
        <taxon>Dikarya</taxon>
        <taxon>Ascomycota</taxon>
        <taxon>Pezizomycotina</taxon>
        <taxon>Sordariomycetes</taxon>
        <taxon>Hypocreomycetidae</taxon>
        <taxon>Hypocreales</taxon>
        <taxon>Hypocreaceae</taxon>
        <taxon>Trichoderma</taxon>
    </lineage>
</organism>
<protein>
    <submittedName>
        <fullName evidence="2">Uncharacterized protein</fullName>
    </submittedName>
</protein>
<evidence type="ECO:0000313" key="3">
    <source>
        <dbReference type="Proteomes" id="UP000236290"/>
    </source>
</evidence>
<comment type="caution">
    <text evidence="2">The sequence shown here is derived from an EMBL/GenBank/DDBJ whole genome shotgun (WGS) entry which is preliminary data.</text>
</comment>